<organism evidence="3 4">
    <name type="scientific">Plasmodium ovale curtisi</name>
    <dbReference type="NCBI Taxonomy" id="864141"/>
    <lineage>
        <taxon>Eukaryota</taxon>
        <taxon>Sar</taxon>
        <taxon>Alveolata</taxon>
        <taxon>Apicomplexa</taxon>
        <taxon>Aconoidasida</taxon>
        <taxon>Haemosporida</taxon>
        <taxon>Plasmodiidae</taxon>
        <taxon>Plasmodium</taxon>
        <taxon>Plasmodium (Plasmodium)</taxon>
    </lineage>
</organism>
<dbReference type="Proteomes" id="UP000078546">
    <property type="component" value="Unassembled WGS sequence"/>
</dbReference>
<dbReference type="EMBL" id="FLQU01000601">
    <property type="protein sequence ID" value="SBS87833.1"/>
    <property type="molecule type" value="Genomic_DNA"/>
</dbReference>
<reference evidence="3" key="2">
    <citation type="submission" date="2016-05" db="EMBL/GenBank/DDBJ databases">
        <authorList>
            <person name="Lavstsen T."/>
            <person name="Jespersen J.S."/>
        </authorList>
    </citation>
    <scope>NUCLEOTIDE SEQUENCE [LARGE SCALE GENOMIC DNA]</scope>
</reference>
<evidence type="ECO:0000313" key="3">
    <source>
        <dbReference type="EMBL" id="SBS97831.1"/>
    </source>
</evidence>
<gene>
    <name evidence="3" type="ORF">POVCU1_041360</name>
    <name evidence="2" type="ORF">POVCU2_0044760</name>
</gene>
<feature type="compositionally biased region" description="Basic and acidic residues" evidence="1">
    <location>
        <begin position="581"/>
        <end position="596"/>
    </location>
</feature>
<sequence length="782" mass="93196">MQCLRFLNFSKAKKILTGKKSRSKRHYSSGLTEKKNKINTHISYVVPNENIDQYEYQNEYPYACQKKTQKYNFEVLMKAIKNRADEYNLIKIKEVQGKILIHLNKFTINEVVSTLILSFQNNLLNAQLLSKITEHLFRNSFFLNSKHLYILVSVARKFPLHEKDFSQNEEENTYDIHKKEQFMQDVSENIRWKEKYQKEVQEIIFLDEMVDATFERTATKQLDDHPEKKSPPHQSIIEYLHNDEIKNFQKQRNEDSIISITQIEKIPKGKHFQMKNLTFCEEETCTDTEKIFQKVKNILYHNFNSIYMNIKGNMYTNLLLLNYLHEENIITKKDFLKILYSINLEFDQDSFHNDMNKSGETSSYADNIANLYIQEEGKNVSICDLYTLLHFNLLKNVLKKNDFIDEHFLLEKIGNDIAIDEEAYEYKNTYILTFSSFFHNLTNVKGNINSVKVFYLNILTYEICKKLNDNENNKNVKINYLFLKNVKVEYILKGDIQTDVDFFFLSILYYLQRNGMLKYNMCLFDNTLSDIKKVHINYVLFLNSLKTYNLYQIFPMAYHANTVMTTPRSTHVKSHSPVCKNRNEPKEDKKDNLPNQLRNDELRDTFFCHFMVEFTFNVICNLNRRNIYEQLFILKYVIHLNFKNEYLIDIINNRLHNFFMVKSHYTDVKNLFYFLEYLLISLSSSPHIFFNTIYLMNCSTFYNLLGAIGQKKDITSKAKNIYDTLNGMMNAHQIRSIREEKKLPQVRQTDAHKSNPNKHDTIMYNTDKIQTFQNVLYDFLFL</sequence>
<accession>A0A1A8X288</accession>
<name>A0A1A8X288_PLAOA</name>
<dbReference type="AlphaFoldDB" id="A0A1A8X288"/>
<feature type="region of interest" description="Disordered" evidence="1">
    <location>
        <begin position="568"/>
        <end position="596"/>
    </location>
</feature>
<evidence type="ECO:0000313" key="4">
    <source>
        <dbReference type="Proteomes" id="UP000078546"/>
    </source>
</evidence>
<proteinExistence type="predicted"/>
<evidence type="ECO:0000256" key="1">
    <source>
        <dbReference type="SAM" id="MobiDB-lite"/>
    </source>
</evidence>
<dbReference type="Proteomes" id="UP000078560">
    <property type="component" value="Unassembled WGS sequence"/>
</dbReference>
<evidence type="ECO:0000313" key="2">
    <source>
        <dbReference type="EMBL" id="SBS87833.1"/>
    </source>
</evidence>
<evidence type="ECO:0000313" key="5">
    <source>
        <dbReference type="Proteomes" id="UP000078560"/>
    </source>
</evidence>
<dbReference type="EMBL" id="FLQV01000758">
    <property type="protein sequence ID" value="SBS97831.1"/>
    <property type="molecule type" value="Genomic_DNA"/>
</dbReference>
<protein>
    <submittedName>
        <fullName evidence="3">Uncharacterized protein</fullName>
    </submittedName>
</protein>
<reference evidence="4 5" key="1">
    <citation type="submission" date="2016-05" db="EMBL/GenBank/DDBJ databases">
        <authorList>
            <person name="Naeem Raeece"/>
        </authorList>
    </citation>
    <scope>NUCLEOTIDE SEQUENCE [LARGE SCALE GENOMIC DNA]</scope>
</reference>